<dbReference type="CDD" id="cd01949">
    <property type="entry name" value="GGDEF"/>
    <property type="match status" value="1"/>
</dbReference>
<organism evidence="5 6">
    <name type="scientific">Noviherbaspirillum humi</name>
    <dbReference type="NCBI Taxonomy" id="1688639"/>
    <lineage>
        <taxon>Bacteria</taxon>
        <taxon>Pseudomonadati</taxon>
        <taxon>Pseudomonadota</taxon>
        <taxon>Betaproteobacteria</taxon>
        <taxon>Burkholderiales</taxon>
        <taxon>Oxalobacteraceae</taxon>
        <taxon>Noviherbaspirillum</taxon>
    </lineage>
</organism>
<evidence type="ECO:0000259" key="4">
    <source>
        <dbReference type="PROSITE" id="PS50887"/>
    </source>
</evidence>
<dbReference type="SMART" id="SM00091">
    <property type="entry name" value="PAS"/>
    <property type="match status" value="1"/>
</dbReference>
<dbReference type="InterPro" id="IPR013656">
    <property type="entry name" value="PAS_4"/>
</dbReference>
<dbReference type="Gene3D" id="3.30.450.20">
    <property type="entry name" value="PAS domain"/>
    <property type="match status" value="2"/>
</dbReference>
<gene>
    <name evidence="5" type="ORF">SAMN06265795_108157</name>
</gene>
<feature type="transmembrane region" description="Helical" evidence="1">
    <location>
        <begin position="302"/>
        <end position="322"/>
    </location>
</feature>
<dbReference type="InterPro" id="IPR000014">
    <property type="entry name" value="PAS"/>
</dbReference>
<dbReference type="AlphaFoldDB" id="A0A239I5P5"/>
<keyword evidence="1" id="KW-1133">Transmembrane helix</keyword>
<dbReference type="InterPro" id="IPR043128">
    <property type="entry name" value="Rev_trsase/Diguanyl_cyclase"/>
</dbReference>
<dbReference type="Proteomes" id="UP000198284">
    <property type="component" value="Unassembled WGS sequence"/>
</dbReference>
<name>A0A239I5P5_9BURK</name>
<evidence type="ECO:0000259" key="3">
    <source>
        <dbReference type="PROSITE" id="PS50883"/>
    </source>
</evidence>
<protein>
    <submittedName>
        <fullName evidence="5">PAS domain S-box-containing protein/diguanylate cyclase (GGDEF) domain-containing protein</fullName>
    </submittedName>
</protein>
<dbReference type="CDD" id="cd12914">
    <property type="entry name" value="PDC1_DGC_like"/>
    <property type="match status" value="1"/>
</dbReference>
<dbReference type="Gene3D" id="3.20.20.450">
    <property type="entry name" value="EAL domain"/>
    <property type="match status" value="1"/>
</dbReference>
<feature type="domain" description="GGDEF" evidence="4">
    <location>
        <begin position="494"/>
        <end position="627"/>
    </location>
</feature>
<dbReference type="CDD" id="cd00130">
    <property type="entry name" value="PAS"/>
    <property type="match status" value="1"/>
</dbReference>
<feature type="transmembrane region" description="Helical" evidence="1">
    <location>
        <begin position="25"/>
        <end position="45"/>
    </location>
</feature>
<reference evidence="5 6" key="1">
    <citation type="submission" date="2017-06" db="EMBL/GenBank/DDBJ databases">
        <authorList>
            <person name="Kim H.J."/>
            <person name="Triplett B.A."/>
        </authorList>
    </citation>
    <scope>NUCLEOTIDE SEQUENCE [LARGE SCALE GENOMIC DNA]</scope>
    <source>
        <strain evidence="5 6">U15</strain>
    </source>
</reference>
<dbReference type="NCBIfam" id="TIGR00254">
    <property type="entry name" value="GGDEF"/>
    <property type="match status" value="1"/>
</dbReference>
<feature type="domain" description="EAL" evidence="3">
    <location>
        <begin position="636"/>
        <end position="890"/>
    </location>
</feature>
<dbReference type="SMART" id="SM00267">
    <property type="entry name" value="GGDEF"/>
    <property type="match status" value="1"/>
</dbReference>
<dbReference type="InterPro" id="IPR035965">
    <property type="entry name" value="PAS-like_dom_sf"/>
</dbReference>
<proteinExistence type="predicted"/>
<dbReference type="OrthoDB" id="9813903at2"/>
<dbReference type="InterPro" id="IPR029787">
    <property type="entry name" value="Nucleotide_cyclase"/>
</dbReference>
<dbReference type="Gene3D" id="3.30.70.270">
    <property type="match status" value="1"/>
</dbReference>
<dbReference type="InterPro" id="IPR000160">
    <property type="entry name" value="GGDEF_dom"/>
</dbReference>
<dbReference type="SUPFAM" id="SSF55073">
    <property type="entry name" value="Nucleotide cyclase"/>
    <property type="match status" value="1"/>
</dbReference>
<feature type="domain" description="PAS" evidence="2">
    <location>
        <begin position="355"/>
        <end position="413"/>
    </location>
</feature>
<dbReference type="PANTHER" id="PTHR44757:SF2">
    <property type="entry name" value="BIOFILM ARCHITECTURE MAINTENANCE PROTEIN MBAA"/>
    <property type="match status" value="1"/>
</dbReference>
<dbReference type="NCBIfam" id="TIGR00229">
    <property type="entry name" value="sensory_box"/>
    <property type="match status" value="1"/>
</dbReference>
<evidence type="ECO:0000313" key="6">
    <source>
        <dbReference type="Proteomes" id="UP000198284"/>
    </source>
</evidence>
<dbReference type="PROSITE" id="PS50112">
    <property type="entry name" value="PAS"/>
    <property type="match status" value="1"/>
</dbReference>
<dbReference type="PANTHER" id="PTHR44757">
    <property type="entry name" value="DIGUANYLATE CYCLASE DGCP"/>
    <property type="match status" value="1"/>
</dbReference>
<dbReference type="PROSITE" id="PS50883">
    <property type="entry name" value="EAL"/>
    <property type="match status" value="1"/>
</dbReference>
<keyword evidence="1" id="KW-0812">Transmembrane</keyword>
<keyword evidence="1" id="KW-0472">Membrane</keyword>
<accession>A0A239I5P5</accession>
<evidence type="ECO:0000259" key="2">
    <source>
        <dbReference type="PROSITE" id="PS50112"/>
    </source>
</evidence>
<evidence type="ECO:0000256" key="1">
    <source>
        <dbReference type="SAM" id="Phobius"/>
    </source>
</evidence>
<evidence type="ECO:0000313" key="5">
    <source>
        <dbReference type="EMBL" id="SNS89196.1"/>
    </source>
</evidence>
<dbReference type="Pfam" id="PF08448">
    <property type="entry name" value="PAS_4"/>
    <property type="match status" value="1"/>
</dbReference>
<dbReference type="SUPFAM" id="SSF55785">
    <property type="entry name" value="PYP-like sensor domain (PAS domain)"/>
    <property type="match status" value="1"/>
</dbReference>
<dbReference type="EMBL" id="FZOT01000008">
    <property type="protein sequence ID" value="SNS89196.1"/>
    <property type="molecule type" value="Genomic_DNA"/>
</dbReference>
<sequence>MSWFASNRQQALHELSVLKGNVRFLLLWPLLALLIGVLGWTLLFANLEKEKRAAEATAMQEAEVLSRAYATHLHSTLQAIDQIALYVRHGWQTANGRYRLEDMHAHAAPPMISGFYVALIDADGELITSTVPDIRRVNVAGKPYFAAQARSADELYIGYARTGDFTGQLVVPFSRRLSHPDGSFAGIVLVSVVPEHFISGFDEATIGEHGFLGILGMDRRARLSRLGIQVYRPEAPALLKQPAVTGEAGRMALVTPDWFADRRPRYIGWKTTADYGMISLAGIDQEAALAPYREQRRTAIEYGVLASFGLVVLTLLVMFFSWRLAWRKHQFETMQATYRTATESSDEGFFIASPIYDGSGRATDFRVTDCNQRGAELVGYRRHELVGRTISAIYHGQTAELTMKMLRRALRDGSYEGETELASIGLPGPGWIHIRISRPDHDLAVMLRDISEAKAHVSELERRGNHDALTSLPNRHWVQQHLPEILSSAAVQRMQVALLFIDLDGFKIINDTMGHEAGDEVLRHVGRRLKLAIRPHDHVVRIGGDEFLVILESLHAAEDSVHVARRILEAFGPAFRITAGTHQVGTSIGISLFPQDGQDANTLLKNADIAMYSVKTDGKHSYCFFHQSFHDALQERHRKEAELRQALEHDQLVMYYQPRVDVATGATSSMEALVRWAHPTRGIVEPNDFIPLAEETGLIVRLGELVIDKVCAQLAFWSRQGDPLVPVSVNVSPRQFTQTDIARMLGDCLQRHQVDPALLEVELTESSMSGDGDEVARTLSAIQRMGVKLLVDDFGTGYSSLSQLQRLDFDVLKVDRAFTAQLEKTREGTVLFSAIITMAHGLGMRVVAEGVETLEQMRALKALRCDEIQGFLVSRPLPAADLPSRLRQGLVPSML</sequence>
<dbReference type="Pfam" id="PF00990">
    <property type="entry name" value="GGDEF"/>
    <property type="match status" value="1"/>
</dbReference>
<dbReference type="InterPro" id="IPR001633">
    <property type="entry name" value="EAL_dom"/>
</dbReference>
<dbReference type="SUPFAM" id="SSF141868">
    <property type="entry name" value="EAL domain-like"/>
    <property type="match status" value="1"/>
</dbReference>
<dbReference type="CDD" id="cd01948">
    <property type="entry name" value="EAL"/>
    <property type="match status" value="1"/>
</dbReference>
<dbReference type="InterPro" id="IPR052155">
    <property type="entry name" value="Biofilm_reg_signaling"/>
</dbReference>
<keyword evidence="6" id="KW-1185">Reference proteome</keyword>
<dbReference type="InterPro" id="IPR035919">
    <property type="entry name" value="EAL_sf"/>
</dbReference>
<dbReference type="Pfam" id="PF00563">
    <property type="entry name" value="EAL"/>
    <property type="match status" value="1"/>
</dbReference>
<dbReference type="PROSITE" id="PS50887">
    <property type="entry name" value="GGDEF"/>
    <property type="match status" value="1"/>
</dbReference>
<dbReference type="SMART" id="SM00052">
    <property type="entry name" value="EAL"/>
    <property type="match status" value="1"/>
</dbReference>